<dbReference type="Proteomes" id="UP000501558">
    <property type="component" value="Chromosome"/>
</dbReference>
<keyword evidence="1" id="KW-1133">Transmembrane helix</keyword>
<dbReference type="EMBL" id="CP047616">
    <property type="protein sequence ID" value="QIW53520.1"/>
    <property type="molecule type" value="Genomic_DNA"/>
</dbReference>
<dbReference type="RefSeq" id="WP_061773834.1">
    <property type="nucleotide sequence ID" value="NZ_BAAAXH010000086.1"/>
</dbReference>
<evidence type="ECO:0000313" key="5">
    <source>
        <dbReference type="Proteomes" id="UP000501945"/>
    </source>
</evidence>
<feature type="transmembrane region" description="Helical" evidence="1">
    <location>
        <begin position="126"/>
        <end position="152"/>
    </location>
</feature>
<keyword evidence="1" id="KW-0472">Membrane</keyword>
<organism evidence="2 5">
    <name type="scientific">Pseudolactococcus raffinolactis</name>
    <dbReference type="NCBI Taxonomy" id="1366"/>
    <lineage>
        <taxon>Bacteria</taxon>
        <taxon>Bacillati</taxon>
        <taxon>Bacillota</taxon>
        <taxon>Bacilli</taxon>
        <taxon>Lactobacillales</taxon>
        <taxon>Streptococcaceae</taxon>
        <taxon>Pseudolactococcus</taxon>
    </lineage>
</organism>
<feature type="transmembrane region" description="Helical" evidence="1">
    <location>
        <begin position="93"/>
        <end position="114"/>
    </location>
</feature>
<dbReference type="EMBL" id="CP047628">
    <property type="protein sequence ID" value="QIW58096.1"/>
    <property type="molecule type" value="Genomic_DNA"/>
</dbReference>
<evidence type="ECO:0000313" key="4">
    <source>
        <dbReference type="Proteomes" id="UP000501558"/>
    </source>
</evidence>
<name>A0A5R9CHW6_9LACT</name>
<keyword evidence="4" id="KW-1185">Reference proteome</keyword>
<reference evidence="4 5" key="1">
    <citation type="submission" date="2019-12" db="EMBL/GenBank/DDBJ databases">
        <title>Whole genome sequences of Lactococcus raffinolactis strains isolated from sewage.</title>
        <authorList>
            <person name="Ybazeta G."/>
            <person name="Ross M."/>
            <person name="Brabant-Kirwan D."/>
            <person name="Saleh M."/>
            <person name="Dillon J.A."/>
            <person name="Splinter K."/>
            <person name="Nokhbeh R."/>
        </authorList>
    </citation>
    <scope>NUCLEOTIDE SEQUENCE [LARGE SCALE GENOMIC DNA]</scope>
    <source>
        <strain evidence="3 4">Lr_19_14</strain>
        <strain evidence="2 5">Lr_19_5</strain>
    </source>
</reference>
<proteinExistence type="predicted"/>
<dbReference type="OrthoDB" id="5198189at2"/>
<dbReference type="Proteomes" id="UP000501945">
    <property type="component" value="Chromosome"/>
</dbReference>
<protein>
    <submittedName>
        <fullName evidence="2">ECF transporter S component</fullName>
    </submittedName>
</protein>
<dbReference type="GeneID" id="93294860"/>
<accession>A0A5R9CHW6</accession>
<feature type="transmembrane region" description="Helical" evidence="1">
    <location>
        <begin position="34"/>
        <end position="58"/>
    </location>
</feature>
<feature type="transmembrane region" description="Helical" evidence="1">
    <location>
        <begin position="65"/>
        <end position="87"/>
    </location>
</feature>
<evidence type="ECO:0000313" key="3">
    <source>
        <dbReference type="EMBL" id="QIW58096.1"/>
    </source>
</evidence>
<sequence>MITTRLTRLAILTALACVLRIAFGAFPNVKPITALFFVLILAYGLADAIIVSTLTMIVTGFLMGFSVIILGQIISYVLILSLGAMIFRWLKSIILRTLLIFILTMLYGFLISIFSAQLFGSPFWPFWISGLTFDLAHAVSTALFFPILMTIFKNILKTRC</sequence>
<evidence type="ECO:0000256" key="1">
    <source>
        <dbReference type="SAM" id="Phobius"/>
    </source>
</evidence>
<keyword evidence="1" id="KW-0812">Transmembrane</keyword>
<gene>
    <name evidence="3" type="ORF">GU334_03895</name>
    <name evidence="2" type="ORF">GU336_04845</name>
</gene>
<dbReference type="AlphaFoldDB" id="A0A5R9CHW6"/>
<evidence type="ECO:0000313" key="2">
    <source>
        <dbReference type="EMBL" id="QIW53520.1"/>
    </source>
</evidence>